<reference evidence="2 3" key="1">
    <citation type="submission" date="2019-02" db="EMBL/GenBank/DDBJ databases">
        <title>Siculibacillus lacustris gen. nov., sp. nov., a new rosette-forming bacterium isolated from a freshwater crater lake (Lake St. Ana, Romania).</title>
        <authorList>
            <person name="Felfoldi T."/>
            <person name="Marton Z."/>
            <person name="Szabo A."/>
            <person name="Mentes A."/>
            <person name="Boka K."/>
            <person name="Marialigeti K."/>
            <person name="Mathe I."/>
            <person name="Koncz M."/>
            <person name="Schumann P."/>
            <person name="Toth E."/>
        </authorList>
    </citation>
    <scope>NUCLEOTIDE SEQUENCE [LARGE SCALE GENOMIC DNA]</scope>
    <source>
        <strain evidence="2 3">SA-279</strain>
    </source>
</reference>
<feature type="transmembrane region" description="Helical" evidence="1">
    <location>
        <begin position="43"/>
        <end position="60"/>
    </location>
</feature>
<dbReference type="AlphaFoldDB" id="A0A4Q9VEC3"/>
<name>A0A4Q9VEC3_9HYPH</name>
<keyword evidence="1" id="KW-0472">Membrane</keyword>
<dbReference type="RefSeq" id="WP_131311600.1">
    <property type="nucleotide sequence ID" value="NZ_SJFN01000048.1"/>
</dbReference>
<organism evidence="2 3">
    <name type="scientific">Siculibacillus lacustris</name>
    <dbReference type="NCBI Taxonomy" id="1549641"/>
    <lineage>
        <taxon>Bacteria</taxon>
        <taxon>Pseudomonadati</taxon>
        <taxon>Pseudomonadota</taxon>
        <taxon>Alphaproteobacteria</taxon>
        <taxon>Hyphomicrobiales</taxon>
        <taxon>Ancalomicrobiaceae</taxon>
        <taxon>Siculibacillus</taxon>
    </lineage>
</organism>
<keyword evidence="1" id="KW-0812">Transmembrane</keyword>
<keyword evidence="1" id="KW-1133">Transmembrane helix</keyword>
<dbReference type="OrthoDB" id="5339490at2"/>
<feature type="transmembrane region" description="Helical" evidence="1">
    <location>
        <begin position="12"/>
        <end position="31"/>
    </location>
</feature>
<evidence type="ECO:0000256" key="1">
    <source>
        <dbReference type="SAM" id="Phobius"/>
    </source>
</evidence>
<sequence length="168" mass="17825">MFTTFINRYSTPFTTGLFLVSLISGIALFFHVGQSYFHGMHEWLSMVLILPFGFHVWKNWGPILNYLQRGWLLVPLAVSLAAAVVFMVPAALGTGAGGGNPMVVMATVLADAKIVDLAPILKTTPEVLVTRLKAAGIPVASTETSVATAAAAAGKDGREVAFHLVAGR</sequence>
<comment type="caution">
    <text evidence="2">The sequence shown here is derived from an EMBL/GenBank/DDBJ whole genome shotgun (WGS) entry which is preliminary data.</text>
</comment>
<evidence type="ECO:0000313" key="3">
    <source>
        <dbReference type="Proteomes" id="UP000292781"/>
    </source>
</evidence>
<protein>
    <submittedName>
        <fullName evidence="2">DUF4405 domain-containing protein</fullName>
    </submittedName>
</protein>
<gene>
    <name evidence="2" type="ORF">EYW49_21040</name>
</gene>
<dbReference type="Proteomes" id="UP000292781">
    <property type="component" value="Unassembled WGS sequence"/>
</dbReference>
<keyword evidence="3" id="KW-1185">Reference proteome</keyword>
<proteinExistence type="predicted"/>
<feature type="transmembrane region" description="Helical" evidence="1">
    <location>
        <begin position="72"/>
        <end position="92"/>
    </location>
</feature>
<dbReference type="EMBL" id="SJFN01000048">
    <property type="protein sequence ID" value="TBW33013.1"/>
    <property type="molecule type" value="Genomic_DNA"/>
</dbReference>
<accession>A0A4Q9VEC3</accession>
<evidence type="ECO:0000313" key="2">
    <source>
        <dbReference type="EMBL" id="TBW33013.1"/>
    </source>
</evidence>